<sequence>MTYVVTENCIRCKFMDCVEVCPVDCFYAGENFLVISPDECIDCGVCEPECPAEAIFPDSDDRATAWAEINAKYAGVWPNITRKGEPPADAEEWKDKPNKAELLSPEPQKN</sequence>
<evidence type="ECO:0000256" key="8">
    <source>
        <dbReference type="ARBA" id="ARBA00023004"/>
    </source>
</evidence>
<evidence type="ECO:0000256" key="6">
    <source>
        <dbReference type="ARBA" id="ARBA00022737"/>
    </source>
</evidence>
<evidence type="ECO:0000256" key="12">
    <source>
        <dbReference type="SAM" id="MobiDB-lite"/>
    </source>
</evidence>
<evidence type="ECO:0000256" key="7">
    <source>
        <dbReference type="ARBA" id="ARBA00022982"/>
    </source>
</evidence>
<evidence type="ECO:0000256" key="1">
    <source>
        <dbReference type="ARBA" id="ARBA00001927"/>
    </source>
</evidence>
<dbReference type="GO" id="GO:0046872">
    <property type="term" value="F:metal ion binding"/>
    <property type="evidence" value="ECO:0007669"/>
    <property type="project" value="UniProtKB-KW"/>
</dbReference>
<evidence type="ECO:0000256" key="11">
    <source>
        <dbReference type="RuleBase" id="RU364098"/>
    </source>
</evidence>
<evidence type="ECO:0000256" key="9">
    <source>
        <dbReference type="ARBA" id="ARBA00023014"/>
    </source>
</evidence>
<comment type="cofactor">
    <cofactor evidence="1 11">
        <name>[3Fe-4S] cluster</name>
        <dbReference type="ChEBI" id="CHEBI:21137"/>
    </cofactor>
</comment>
<keyword evidence="6 11" id="KW-0677">Repeat</keyword>
<evidence type="ECO:0000256" key="3">
    <source>
        <dbReference type="ARBA" id="ARBA00022448"/>
    </source>
</evidence>
<dbReference type="PROSITE" id="PS51379">
    <property type="entry name" value="4FE4S_FER_2"/>
    <property type="match status" value="2"/>
</dbReference>
<comment type="function">
    <text evidence="11">Ferredoxins are iron-sulfur proteins that transfer electrons in a wide variety of metabolic reactions.</text>
</comment>
<evidence type="ECO:0000313" key="15">
    <source>
        <dbReference type="EMBL" id="PYD76611.1"/>
    </source>
</evidence>
<dbReference type="InterPro" id="IPR054829">
    <property type="entry name" value="FdxA"/>
</dbReference>
<evidence type="ECO:0000259" key="13">
    <source>
        <dbReference type="PROSITE" id="PS51379"/>
    </source>
</evidence>
<dbReference type="EMBL" id="PRCW01000025">
    <property type="protein sequence ID" value="PYD48801.1"/>
    <property type="molecule type" value="Genomic_DNA"/>
</dbReference>
<dbReference type="GO" id="GO:0051538">
    <property type="term" value="F:3 iron, 4 sulfur cluster binding"/>
    <property type="evidence" value="ECO:0007669"/>
    <property type="project" value="UniProtKB-KW"/>
</dbReference>
<dbReference type="PROSITE" id="PS00198">
    <property type="entry name" value="4FE4S_FER_1"/>
    <property type="match status" value="1"/>
</dbReference>
<keyword evidence="4 11" id="KW-0004">4Fe-4S</keyword>
<feature type="region of interest" description="Disordered" evidence="12">
    <location>
        <begin position="82"/>
        <end position="110"/>
    </location>
</feature>
<dbReference type="InterPro" id="IPR022569">
    <property type="entry name" value="Fd_C"/>
</dbReference>
<dbReference type="NCBIfam" id="NF045490">
    <property type="entry name" value="FdxA_Protbact"/>
    <property type="match status" value="1"/>
</dbReference>
<evidence type="ECO:0000256" key="2">
    <source>
        <dbReference type="ARBA" id="ARBA00001966"/>
    </source>
</evidence>
<evidence type="ECO:0000256" key="10">
    <source>
        <dbReference type="ARBA" id="ARBA00023291"/>
    </source>
</evidence>
<dbReference type="PANTHER" id="PTHR42859">
    <property type="entry name" value="OXIDOREDUCTASE"/>
    <property type="match status" value="1"/>
</dbReference>
<dbReference type="Proteomes" id="UP000247609">
    <property type="component" value="Unassembled WGS sequence"/>
</dbReference>
<comment type="caution">
    <text evidence="15">The sequence shown here is derived from an EMBL/GenBank/DDBJ whole genome shotgun (WGS) entry which is preliminary data.</text>
</comment>
<keyword evidence="9 11" id="KW-0411">Iron-sulfur</keyword>
<keyword evidence="8 11" id="KW-0408">Iron</keyword>
<reference evidence="14 17" key="2">
    <citation type="submission" date="2018-02" db="EMBL/GenBank/DDBJ databases">
        <authorList>
            <person name="Skraban J."/>
            <person name="Trcek J."/>
        </authorList>
    </citation>
    <scope>NUCLEOTIDE SEQUENCE [LARGE SCALE GENOMIC DNA]</scope>
    <source>
        <strain evidence="14 17">AV446</strain>
    </source>
</reference>
<evidence type="ECO:0000256" key="4">
    <source>
        <dbReference type="ARBA" id="ARBA00022485"/>
    </source>
</evidence>
<dbReference type="InterPro" id="IPR017896">
    <property type="entry name" value="4Fe4S_Fe-S-bd"/>
</dbReference>
<feature type="domain" description="4Fe-4S ferredoxin-type" evidence="13">
    <location>
        <begin position="1"/>
        <end position="30"/>
    </location>
</feature>
<dbReference type="Gene3D" id="3.30.70.20">
    <property type="match status" value="1"/>
</dbReference>
<dbReference type="AlphaFoldDB" id="A0A318QGK3"/>
<feature type="domain" description="4Fe-4S ferredoxin-type" evidence="13">
    <location>
        <begin position="31"/>
        <end position="60"/>
    </location>
</feature>
<feature type="compositionally biased region" description="Basic and acidic residues" evidence="12">
    <location>
        <begin position="82"/>
        <end position="99"/>
    </location>
</feature>
<dbReference type="GO" id="GO:0051539">
    <property type="term" value="F:4 iron, 4 sulfur cluster binding"/>
    <property type="evidence" value="ECO:0007669"/>
    <property type="project" value="UniProtKB-KW"/>
</dbReference>
<evidence type="ECO:0000256" key="5">
    <source>
        <dbReference type="ARBA" id="ARBA00022723"/>
    </source>
</evidence>
<keyword evidence="17" id="KW-1185">Reference proteome</keyword>
<keyword evidence="3 11" id="KW-0813">Transport</keyword>
<gene>
    <name evidence="14" type="ORF">C3920_02810</name>
    <name evidence="15" type="ORF">CFR71_03590</name>
</gene>
<keyword evidence="7 11" id="KW-0249">Electron transport</keyword>
<dbReference type="Pfam" id="PF11953">
    <property type="entry name" value="DUF3470"/>
    <property type="match status" value="1"/>
</dbReference>
<name>A0A318QGK3_9PROT</name>
<proteinExistence type="predicted"/>
<evidence type="ECO:0000313" key="16">
    <source>
        <dbReference type="Proteomes" id="UP000247609"/>
    </source>
</evidence>
<dbReference type="Proteomes" id="UP000248116">
    <property type="component" value="Unassembled WGS sequence"/>
</dbReference>
<keyword evidence="5 11" id="KW-0479">Metal-binding</keyword>
<dbReference type="InterPro" id="IPR017900">
    <property type="entry name" value="4Fe4S_Fe_S_CS"/>
</dbReference>
<dbReference type="PRINTS" id="PR00354">
    <property type="entry name" value="7FE8SFRDOXIN"/>
</dbReference>
<dbReference type="Pfam" id="PF00037">
    <property type="entry name" value="Fer4"/>
    <property type="match status" value="1"/>
</dbReference>
<evidence type="ECO:0000313" key="17">
    <source>
        <dbReference type="Proteomes" id="UP000248116"/>
    </source>
</evidence>
<dbReference type="Pfam" id="PF12800">
    <property type="entry name" value="Fer4_4"/>
    <property type="match status" value="1"/>
</dbReference>
<comment type="cofactor">
    <cofactor evidence="2 11">
        <name>[4Fe-4S] cluster</name>
        <dbReference type="ChEBI" id="CHEBI:49883"/>
    </cofactor>
</comment>
<keyword evidence="10 11" id="KW-0003">3Fe-4S</keyword>
<dbReference type="SUPFAM" id="SSF54862">
    <property type="entry name" value="4Fe-4S ferredoxins"/>
    <property type="match status" value="1"/>
</dbReference>
<organism evidence="15 16">
    <name type="scientific">Novacetimonas pomaceti</name>
    <dbReference type="NCBI Taxonomy" id="2021998"/>
    <lineage>
        <taxon>Bacteria</taxon>
        <taxon>Pseudomonadati</taxon>
        <taxon>Pseudomonadota</taxon>
        <taxon>Alphaproteobacteria</taxon>
        <taxon>Acetobacterales</taxon>
        <taxon>Acetobacteraceae</taxon>
        <taxon>Novacetimonas</taxon>
    </lineage>
</organism>
<dbReference type="PANTHER" id="PTHR42859:SF2">
    <property type="entry name" value="FERREDOXIN"/>
    <property type="match status" value="1"/>
</dbReference>
<evidence type="ECO:0000313" key="14">
    <source>
        <dbReference type="EMBL" id="PYD48801.1"/>
    </source>
</evidence>
<dbReference type="RefSeq" id="WP_110527080.1">
    <property type="nucleotide sequence ID" value="NZ_JAHRDT010000031.1"/>
</dbReference>
<accession>A0A318QGK3</accession>
<dbReference type="InterPro" id="IPR000813">
    <property type="entry name" value="7Fe_ferredoxin"/>
</dbReference>
<reference evidence="15 16" key="1">
    <citation type="submission" date="2017-07" db="EMBL/GenBank/DDBJ databases">
        <title>A draft genome sequence of Komagataeibacter sp. T5K1.</title>
        <authorList>
            <person name="Skraban J."/>
            <person name="Cleenwerck I."/>
            <person name="Vandamme P."/>
            <person name="Trcek J."/>
        </authorList>
    </citation>
    <scope>NUCLEOTIDE SEQUENCE [LARGE SCALE GENOMIC DNA]</scope>
    <source>
        <strain evidence="15 16">T5K1</strain>
    </source>
</reference>
<dbReference type="InterPro" id="IPR050294">
    <property type="entry name" value="RnfB_subfamily"/>
</dbReference>
<protein>
    <recommendedName>
        <fullName evidence="11">Ferredoxin</fullName>
    </recommendedName>
</protein>
<dbReference type="EMBL" id="NOXG01000002">
    <property type="protein sequence ID" value="PYD76611.1"/>
    <property type="molecule type" value="Genomic_DNA"/>
</dbReference>
<dbReference type="GO" id="GO:0009055">
    <property type="term" value="F:electron transfer activity"/>
    <property type="evidence" value="ECO:0007669"/>
    <property type="project" value="InterPro"/>
</dbReference>